<dbReference type="OrthoDB" id="3367236at2"/>
<keyword evidence="3" id="KW-0804">Transcription</keyword>
<feature type="domain" description="HTH gntR-type" evidence="4">
    <location>
        <begin position="10"/>
        <end position="77"/>
    </location>
</feature>
<dbReference type="InterPro" id="IPR000524">
    <property type="entry name" value="Tscrpt_reg_HTH_GntR"/>
</dbReference>
<dbReference type="Gene3D" id="1.10.10.10">
    <property type="entry name" value="Winged helix-like DNA-binding domain superfamily/Winged helix DNA-binding domain"/>
    <property type="match status" value="1"/>
</dbReference>
<dbReference type="InterPro" id="IPR008920">
    <property type="entry name" value="TF_FadR/GntR_C"/>
</dbReference>
<dbReference type="AlphaFoldDB" id="A0A4D4J2B5"/>
<proteinExistence type="predicted"/>
<dbReference type="SMART" id="SM00345">
    <property type="entry name" value="HTH_GNTR"/>
    <property type="match status" value="1"/>
</dbReference>
<dbReference type="InterPro" id="IPR036390">
    <property type="entry name" value="WH_DNA-bd_sf"/>
</dbReference>
<dbReference type="CDD" id="cd07377">
    <property type="entry name" value="WHTH_GntR"/>
    <property type="match status" value="1"/>
</dbReference>
<dbReference type="PANTHER" id="PTHR43537:SF24">
    <property type="entry name" value="GLUCONATE OPERON TRANSCRIPTIONAL REPRESSOR"/>
    <property type="match status" value="1"/>
</dbReference>
<dbReference type="PANTHER" id="PTHR43537">
    <property type="entry name" value="TRANSCRIPTIONAL REGULATOR, GNTR FAMILY"/>
    <property type="match status" value="1"/>
</dbReference>
<gene>
    <name evidence="5" type="ORF">GTS_11870</name>
</gene>
<comment type="caution">
    <text evidence="5">The sequence shown here is derived from an EMBL/GenBank/DDBJ whole genome shotgun (WGS) entry which is preliminary data.</text>
</comment>
<dbReference type="SUPFAM" id="SSF48008">
    <property type="entry name" value="GntR ligand-binding domain-like"/>
    <property type="match status" value="1"/>
</dbReference>
<dbReference type="Proteomes" id="UP000298860">
    <property type="component" value="Unassembled WGS sequence"/>
</dbReference>
<keyword evidence="2" id="KW-0238">DNA-binding</keyword>
<dbReference type="GO" id="GO:0003700">
    <property type="term" value="F:DNA-binding transcription factor activity"/>
    <property type="evidence" value="ECO:0007669"/>
    <property type="project" value="InterPro"/>
</dbReference>
<keyword evidence="6" id="KW-1185">Reference proteome</keyword>
<evidence type="ECO:0000313" key="6">
    <source>
        <dbReference type="Proteomes" id="UP000298860"/>
    </source>
</evidence>
<dbReference type="InterPro" id="IPR036388">
    <property type="entry name" value="WH-like_DNA-bd_sf"/>
</dbReference>
<dbReference type="Pfam" id="PF00392">
    <property type="entry name" value="GntR"/>
    <property type="match status" value="1"/>
</dbReference>
<dbReference type="GO" id="GO:0003677">
    <property type="term" value="F:DNA binding"/>
    <property type="evidence" value="ECO:0007669"/>
    <property type="project" value="UniProtKB-KW"/>
</dbReference>
<dbReference type="Gene3D" id="1.20.120.530">
    <property type="entry name" value="GntR ligand-binding domain-like"/>
    <property type="match status" value="1"/>
</dbReference>
<name>A0A4D4J2B5_9PSEU</name>
<evidence type="ECO:0000259" key="4">
    <source>
        <dbReference type="PROSITE" id="PS50949"/>
    </source>
</evidence>
<evidence type="ECO:0000256" key="2">
    <source>
        <dbReference type="ARBA" id="ARBA00023125"/>
    </source>
</evidence>
<sequence>MTGLRSARPPTVQQYVLESLRAAITTGELAPGAPIRQDTVAERLGVSRVPLREALKILEGEGQVVYLPRRGYIVAELSLEDLVEVYRIRDLLESEAARAAVGRLTDADLERVAEAQRDVEQAATRGDLLAMTEANRRFHFAILGGCGMPRLLRIIRNLWDSTDAYRSVYYNTTANRARVEREHRAILAAVRRRDADDLVRLLAVHRDHAVAALREIIAPPDGTARRAPSRPE</sequence>
<dbReference type="PROSITE" id="PS50949">
    <property type="entry name" value="HTH_GNTR"/>
    <property type="match status" value="1"/>
</dbReference>
<reference evidence="6" key="1">
    <citation type="submission" date="2019-04" db="EMBL/GenBank/DDBJ databases">
        <title>Draft genome sequence of Pseudonocardiaceae bacterium SL3-2-4.</title>
        <authorList>
            <person name="Ningsih F."/>
            <person name="Yokota A."/>
            <person name="Sakai Y."/>
            <person name="Nanatani K."/>
            <person name="Yabe S."/>
            <person name="Oetari A."/>
            <person name="Sjamsuridzal W."/>
        </authorList>
    </citation>
    <scope>NUCLEOTIDE SEQUENCE [LARGE SCALE GENOMIC DNA]</scope>
    <source>
        <strain evidence="6">SL3-2-4</strain>
    </source>
</reference>
<keyword evidence="1" id="KW-0805">Transcription regulation</keyword>
<organism evidence="5 6">
    <name type="scientific">Gandjariella thermophila</name>
    <dbReference type="NCBI Taxonomy" id="1931992"/>
    <lineage>
        <taxon>Bacteria</taxon>
        <taxon>Bacillati</taxon>
        <taxon>Actinomycetota</taxon>
        <taxon>Actinomycetes</taxon>
        <taxon>Pseudonocardiales</taxon>
        <taxon>Pseudonocardiaceae</taxon>
        <taxon>Gandjariella</taxon>
    </lineage>
</organism>
<evidence type="ECO:0000256" key="1">
    <source>
        <dbReference type="ARBA" id="ARBA00023015"/>
    </source>
</evidence>
<dbReference type="SUPFAM" id="SSF46785">
    <property type="entry name" value="Winged helix' DNA-binding domain"/>
    <property type="match status" value="1"/>
</dbReference>
<evidence type="ECO:0000313" key="5">
    <source>
        <dbReference type="EMBL" id="GDY29554.1"/>
    </source>
</evidence>
<dbReference type="Pfam" id="PF07729">
    <property type="entry name" value="FCD"/>
    <property type="match status" value="1"/>
</dbReference>
<dbReference type="InterPro" id="IPR011711">
    <property type="entry name" value="GntR_C"/>
</dbReference>
<evidence type="ECO:0000256" key="3">
    <source>
        <dbReference type="ARBA" id="ARBA00023163"/>
    </source>
</evidence>
<accession>A0A4D4J2B5</accession>
<dbReference type="RefSeq" id="WP_137812739.1">
    <property type="nucleotide sequence ID" value="NZ_BJFL01000004.1"/>
</dbReference>
<protein>
    <submittedName>
        <fullName evidence="5">GntR family transcriptional regulator</fullName>
    </submittedName>
</protein>
<dbReference type="EMBL" id="BJFL01000004">
    <property type="protein sequence ID" value="GDY29554.1"/>
    <property type="molecule type" value="Genomic_DNA"/>
</dbReference>
<dbReference type="SMART" id="SM00895">
    <property type="entry name" value="FCD"/>
    <property type="match status" value="1"/>
</dbReference>